<dbReference type="Proteomes" id="UP001219568">
    <property type="component" value="Unassembled WGS sequence"/>
</dbReference>
<dbReference type="EMBL" id="JAQJZL010000002">
    <property type="protein sequence ID" value="KAJ6051188.1"/>
    <property type="molecule type" value="Genomic_DNA"/>
</dbReference>
<reference evidence="3" key="1">
    <citation type="journal article" date="2023" name="IMA Fungus">
        <title>Comparative genomic study of the Penicillium genus elucidates a diverse pangenome and 15 lateral gene transfer events.</title>
        <authorList>
            <person name="Petersen C."/>
            <person name="Sorensen T."/>
            <person name="Nielsen M.R."/>
            <person name="Sondergaard T.E."/>
            <person name="Sorensen J.L."/>
            <person name="Fitzpatrick D.A."/>
            <person name="Frisvad J.C."/>
            <person name="Nielsen K.L."/>
        </authorList>
    </citation>
    <scope>NUCLEOTIDE SEQUENCE</scope>
    <source>
        <strain evidence="3">IBT 15450</strain>
    </source>
</reference>
<reference evidence="3" key="2">
    <citation type="submission" date="2023-01" db="EMBL/GenBank/DDBJ databases">
        <authorList>
            <person name="Petersen C."/>
        </authorList>
    </citation>
    <scope>NUCLEOTIDE SEQUENCE</scope>
    <source>
        <strain evidence="3">IBT 15450</strain>
    </source>
</reference>
<organism evidence="3 4">
    <name type="scientific">Penicillium canescens</name>
    <dbReference type="NCBI Taxonomy" id="5083"/>
    <lineage>
        <taxon>Eukaryota</taxon>
        <taxon>Fungi</taxon>
        <taxon>Dikarya</taxon>
        <taxon>Ascomycota</taxon>
        <taxon>Pezizomycotina</taxon>
        <taxon>Eurotiomycetes</taxon>
        <taxon>Eurotiomycetidae</taxon>
        <taxon>Eurotiales</taxon>
        <taxon>Aspergillaceae</taxon>
        <taxon>Penicillium</taxon>
    </lineage>
</organism>
<feature type="region of interest" description="Disordered" evidence="2">
    <location>
        <begin position="1"/>
        <end position="20"/>
    </location>
</feature>
<accession>A0AAD6IJ48</accession>
<evidence type="ECO:0000313" key="3">
    <source>
        <dbReference type="EMBL" id="KAJ6051188.1"/>
    </source>
</evidence>
<evidence type="ECO:0000256" key="1">
    <source>
        <dbReference type="SAM" id="Coils"/>
    </source>
</evidence>
<feature type="coiled-coil region" evidence="1">
    <location>
        <begin position="52"/>
        <end position="79"/>
    </location>
</feature>
<keyword evidence="4" id="KW-1185">Reference proteome</keyword>
<proteinExistence type="predicted"/>
<protein>
    <submittedName>
        <fullName evidence="3">Uncharacterized protein</fullName>
    </submittedName>
</protein>
<gene>
    <name evidence="3" type="ORF">N7460_001722</name>
</gene>
<dbReference type="AlphaFoldDB" id="A0AAD6IJ48"/>
<keyword evidence="1" id="KW-0175">Coiled coil</keyword>
<sequence>MSPIESSSLNSGKNDSTPMINSGSLEGYIGYISVLASSSESQFASVMLSEITQQREKEIQSQDEELKKLQKEILDIKDRKGITIEDMYAVNENGKAKQRASATHIEDLRAILGH</sequence>
<comment type="caution">
    <text evidence="3">The sequence shown here is derived from an EMBL/GenBank/DDBJ whole genome shotgun (WGS) entry which is preliminary data.</text>
</comment>
<evidence type="ECO:0000256" key="2">
    <source>
        <dbReference type="SAM" id="MobiDB-lite"/>
    </source>
</evidence>
<evidence type="ECO:0000313" key="4">
    <source>
        <dbReference type="Proteomes" id="UP001219568"/>
    </source>
</evidence>
<name>A0AAD6IJ48_PENCN</name>